<dbReference type="PANTHER" id="PTHR28336">
    <property type="entry name" value="BA1-643"/>
    <property type="match status" value="1"/>
</dbReference>
<reference evidence="1" key="2">
    <citation type="submission" date="2025-08" db="UniProtKB">
        <authorList>
            <consortium name="Ensembl"/>
        </authorList>
    </citation>
    <scope>IDENTIFICATION</scope>
</reference>
<organism evidence="1 2">
    <name type="scientific">Lates calcarifer</name>
    <name type="common">Barramundi</name>
    <name type="synonym">Holocentrus calcarifer</name>
    <dbReference type="NCBI Taxonomy" id="8187"/>
    <lineage>
        <taxon>Eukaryota</taxon>
        <taxon>Metazoa</taxon>
        <taxon>Chordata</taxon>
        <taxon>Craniata</taxon>
        <taxon>Vertebrata</taxon>
        <taxon>Euteleostomi</taxon>
        <taxon>Actinopterygii</taxon>
        <taxon>Neopterygii</taxon>
        <taxon>Teleostei</taxon>
        <taxon>Neoteleostei</taxon>
        <taxon>Acanthomorphata</taxon>
        <taxon>Carangaria</taxon>
        <taxon>Carangaria incertae sedis</taxon>
        <taxon>Centropomidae</taxon>
        <taxon>Lates</taxon>
    </lineage>
</organism>
<dbReference type="Ensembl" id="ENSLCAT00010035538.1">
    <property type="protein sequence ID" value="ENSLCAP00010034724.1"/>
    <property type="gene ID" value="ENSLCAG00010016295.1"/>
</dbReference>
<reference evidence="1" key="3">
    <citation type="submission" date="2025-09" db="UniProtKB">
        <authorList>
            <consortium name="Ensembl"/>
        </authorList>
    </citation>
    <scope>IDENTIFICATION</scope>
</reference>
<gene>
    <name evidence="1" type="primary">DTHD1</name>
</gene>
<evidence type="ECO:0000313" key="1">
    <source>
        <dbReference type="Ensembl" id="ENSLCAP00010034724.1"/>
    </source>
</evidence>
<dbReference type="InParanoid" id="A0A4W6E7Z9"/>
<evidence type="ECO:0000313" key="2">
    <source>
        <dbReference type="Proteomes" id="UP000314980"/>
    </source>
</evidence>
<dbReference type="STRING" id="8187.ENSLCAP00010034724"/>
<reference evidence="2" key="1">
    <citation type="submission" date="2015-09" db="EMBL/GenBank/DDBJ databases">
        <authorList>
            <person name="Sai Rama Sridatta P."/>
        </authorList>
    </citation>
    <scope>NUCLEOTIDE SEQUENCE [LARGE SCALE GENOMIC DNA]</scope>
</reference>
<proteinExistence type="predicted"/>
<keyword evidence="2" id="KW-1185">Reference proteome</keyword>
<dbReference type="Proteomes" id="UP000314980">
    <property type="component" value="Unassembled WGS sequence"/>
</dbReference>
<dbReference type="Gene3D" id="1.10.533.10">
    <property type="entry name" value="Death Domain, Fas"/>
    <property type="match status" value="1"/>
</dbReference>
<protein>
    <submittedName>
        <fullName evidence="1">Death domain containing 1</fullName>
    </submittedName>
</protein>
<sequence length="618" mass="68851">KKKAVNHLLFIPYGLIGKVEDSQSHVPDACFIRAPMGVAEVLRCEMADAFSCLMVTGSEELVSRVIRVKVQGRADFRFPVTMVVPFCARYRGNYRDIAVKIIDGERRASYITPITTEGTYGGHRGSFAEVRVYSLGLFAVVSCLKRENYTVPKRGLSLKLPMDPRICLSYLPGAFAAPVMAQTMIQPVDTVLLAAVKSRSDAYYSVVSTSPLLYLTHPTSQPLRRPLTVTLPCPPNPDKKRGIRRQGEEAEHRHTCPVSLAWDQPVSHRVRVLAASLTSPKEMSSELLIVLGSRDKQWSVLDKVTVRNQQNGLASFELTENFDRFVTSPFLPCKVIILEESVGCHVVTVVLQCRQDEPHAVLVAALPSRDLSWELNKLRAQGYSGLPETSSDISMCEGDQLLLRFSGNITSTGRSLFIHLSRVNHLLVHLTEVDPFGNYSSPHYKGTAVFYKVTRGQLEWRGDRAIPKDVKLLGDPVCKLSLTLPKVKRHSQRILLYTRVKLYSLSDSLLLWLAGELSEEETALLVLSLRLRRSTAQLVKLRAGGSPSAQAFHVLATWRRGLPAALRQPKASQLAHCLAKSGRPDLARELSQQKTQSKTFTQSSSIIRRNLTSNYVIQ</sequence>
<dbReference type="GeneTree" id="ENSGT00940000153404"/>
<dbReference type="InterPro" id="IPR011029">
    <property type="entry name" value="DEATH-like_dom_sf"/>
</dbReference>
<dbReference type="AlphaFoldDB" id="A0A4W6E7Z9"/>
<accession>A0A4W6E7Z9</accession>
<dbReference type="PANTHER" id="PTHR28336:SF4">
    <property type="entry name" value="DEATH DOMAIN-CONTAINING PROTEIN 1"/>
    <property type="match status" value="1"/>
</dbReference>
<name>A0A4W6E7Z9_LATCA</name>
<dbReference type="Gene3D" id="2.60.220.30">
    <property type="match status" value="1"/>
</dbReference>